<evidence type="ECO:0000313" key="1">
    <source>
        <dbReference type="Ensembl" id="ENSCSRP00000001757.1"/>
    </source>
</evidence>
<name>A0A8C3RLV2_CHESE</name>
<accession>A0A8C3RLV2</accession>
<dbReference type="Proteomes" id="UP000694403">
    <property type="component" value="Unplaced"/>
</dbReference>
<evidence type="ECO:0000313" key="2">
    <source>
        <dbReference type="Proteomes" id="UP000694403"/>
    </source>
</evidence>
<protein>
    <submittedName>
        <fullName evidence="1">Uncharacterized protein</fullName>
    </submittedName>
</protein>
<reference evidence="1" key="2">
    <citation type="submission" date="2025-09" db="UniProtKB">
        <authorList>
            <consortium name="Ensembl"/>
        </authorList>
    </citation>
    <scope>IDENTIFICATION</scope>
</reference>
<sequence length="83" mass="9389">MGNTISCCNFSSPKLHRNAHSRPYRPKSELSCEDTGCNLQHISDQNNIDDLCMDFPPHSAWMNVALFTLVHSFQTQLIHLSEG</sequence>
<keyword evidence="2" id="KW-1185">Reference proteome</keyword>
<dbReference type="AlphaFoldDB" id="A0A8C3RLV2"/>
<dbReference type="Ensembl" id="ENSCSRT00000001811.1">
    <property type="protein sequence ID" value="ENSCSRP00000001757.1"/>
    <property type="gene ID" value="ENSCSRG00000001389.1"/>
</dbReference>
<reference evidence="1" key="1">
    <citation type="submission" date="2025-08" db="UniProtKB">
        <authorList>
            <consortium name="Ensembl"/>
        </authorList>
    </citation>
    <scope>IDENTIFICATION</scope>
</reference>
<organism evidence="1 2">
    <name type="scientific">Chelydra serpentina</name>
    <name type="common">Snapping turtle</name>
    <name type="synonym">Testudo serpentina</name>
    <dbReference type="NCBI Taxonomy" id="8475"/>
    <lineage>
        <taxon>Eukaryota</taxon>
        <taxon>Metazoa</taxon>
        <taxon>Chordata</taxon>
        <taxon>Craniata</taxon>
        <taxon>Vertebrata</taxon>
        <taxon>Euteleostomi</taxon>
        <taxon>Archelosauria</taxon>
        <taxon>Testudinata</taxon>
        <taxon>Testudines</taxon>
        <taxon>Cryptodira</taxon>
        <taxon>Durocryptodira</taxon>
        <taxon>Americhelydia</taxon>
        <taxon>Chelydroidea</taxon>
        <taxon>Chelydridae</taxon>
        <taxon>Chelydra</taxon>
    </lineage>
</organism>
<proteinExistence type="predicted"/>